<evidence type="ECO:0000256" key="5">
    <source>
        <dbReference type="RuleBase" id="RU004524"/>
    </source>
</evidence>
<dbReference type="GO" id="GO:0006412">
    <property type="term" value="P:translation"/>
    <property type="evidence" value="ECO:0007669"/>
    <property type="project" value="UniProtKB-UniRule"/>
</dbReference>
<dbReference type="Pfam" id="PF00312">
    <property type="entry name" value="Ribosomal_S15"/>
    <property type="match status" value="1"/>
</dbReference>
<keyword evidence="3 5" id="KW-0699">rRNA-binding</keyword>
<keyword evidence="2 3" id="KW-0687">Ribonucleoprotein</keyword>
<comment type="function">
    <text evidence="3">Forms an intersubunit bridge (bridge B4) with the 23S rRNA of the 50S subunit in the ribosome.</text>
</comment>
<dbReference type="PANTHER" id="PTHR23321">
    <property type="entry name" value="RIBOSOMAL PROTEIN S15, BACTERIAL AND ORGANELLAR"/>
    <property type="match status" value="1"/>
</dbReference>
<dbReference type="Gene3D" id="1.10.287.10">
    <property type="entry name" value="S15/NS1, RNA-binding"/>
    <property type="match status" value="1"/>
</dbReference>
<dbReference type="GO" id="GO:0019843">
    <property type="term" value="F:rRNA binding"/>
    <property type="evidence" value="ECO:0007669"/>
    <property type="project" value="UniProtKB-UniRule"/>
</dbReference>
<dbReference type="SMART" id="SM01387">
    <property type="entry name" value="Ribosomal_S15"/>
    <property type="match status" value="1"/>
</dbReference>
<dbReference type="CDD" id="cd00353">
    <property type="entry name" value="Ribosomal_S15p_S13e"/>
    <property type="match status" value="1"/>
</dbReference>
<accession>A0AAT9GGL5</accession>
<dbReference type="PROSITE" id="PS00362">
    <property type="entry name" value="RIBOSOMAL_S15"/>
    <property type="match status" value="1"/>
</dbReference>
<dbReference type="Gene3D" id="6.10.250.3130">
    <property type="match status" value="1"/>
</dbReference>
<comment type="subunit">
    <text evidence="3">Part of the 30S ribosomal subunit. Forms a bridge to the 50S subunit in the 70S ribosome, contacting the 23S rRNA.</text>
</comment>
<proteinExistence type="inferred from homology"/>
<keyword evidence="1 3" id="KW-0689">Ribosomal protein</keyword>
<evidence type="ECO:0000313" key="6">
    <source>
        <dbReference type="EMBL" id="BFG69798.1"/>
    </source>
</evidence>
<dbReference type="InterPro" id="IPR009068">
    <property type="entry name" value="uS15_NS1_RNA-bd_sf"/>
</dbReference>
<dbReference type="InterPro" id="IPR000589">
    <property type="entry name" value="Ribosomal_uS15"/>
</dbReference>
<comment type="function">
    <text evidence="3 5">One of the primary rRNA binding proteins, it binds directly to 16S rRNA where it helps nucleate assembly of the platform of the 30S subunit by binding and bridging several RNA helices of the 16S rRNA.</text>
</comment>
<sequence>MILTTFAADKNKEENIPESIKHFQMSHLTTEKKASIFAEFGGKATNTGSIEGQVALLTERIAHISKHLQANKKDYSTHRGLMQMVGQRKRLLTYMQKNNLQGYRALIEKLGLRK</sequence>
<dbReference type="AlphaFoldDB" id="A0AAT9GGL5"/>
<dbReference type="PANTHER" id="PTHR23321:SF26">
    <property type="entry name" value="SMALL RIBOSOMAL SUBUNIT PROTEIN US15M"/>
    <property type="match status" value="1"/>
</dbReference>
<evidence type="ECO:0000256" key="3">
    <source>
        <dbReference type="HAMAP-Rule" id="MF_01343"/>
    </source>
</evidence>
<dbReference type="EMBL" id="AP029612">
    <property type="protein sequence ID" value="BFG69798.1"/>
    <property type="molecule type" value="Genomic_DNA"/>
</dbReference>
<dbReference type="NCBIfam" id="TIGR00952">
    <property type="entry name" value="S15_bact"/>
    <property type="match status" value="1"/>
</dbReference>
<dbReference type="InterPro" id="IPR005290">
    <property type="entry name" value="Ribosomal_uS15_bac-type"/>
</dbReference>
<dbReference type="GO" id="GO:0022627">
    <property type="term" value="C:cytosolic small ribosomal subunit"/>
    <property type="evidence" value="ECO:0007669"/>
    <property type="project" value="TreeGrafter"/>
</dbReference>
<gene>
    <name evidence="3" type="primary">rpsO</name>
    <name evidence="6" type="ORF">KACHI17_06790</name>
</gene>
<evidence type="ECO:0000256" key="2">
    <source>
        <dbReference type="ARBA" id="ARBA00023274"/>
    </source>
</evidence>
<evidence type="ECO:0000256" key="1">
    <source>
        <dbReference type="ARBA" id="ARBA00022980"/>
    </source>
</evidence>
<dbReference type="SUPFAM" id="SSF47060">
    <property type="entry name" value="S15/NS1 RNA-binding domain"/>
    <property type="match status" value="1"/>
</dbReference>
<protein>
    <recommendedName>
        <fullName evidence="3">Small ribosomal subunit protein uS15</fullName>
    </recommendedName>
</protein>
<dbReference type="GO" id="GO:0003735">
    <property type="term" value="F:structural constituent of ribosome"/>
    <property type="evidence" value="ECO:0007669"/>
    <property type="project" value="InterPro"/>
</dbReference>
<reference evidence="6" key="1">
    <citation type="submission" date="2024-02" db="EMBL/GenBank/DDBJ databases">
        <title>Sediminibacterium planktonica sp. nov. and Sediminibacterium longus sp. nov., isolated from surface lake and river water.</title>
        <authorList>
            <person name="Watanabe K."/>
            <person name="Takemine S."/>
            <person name="Ishii Y."/>
            <person name="Ogata Y."/>
            <person name="Shindo C."/>
            <person name="Suda W."/>
        </authorList>
    </citation>
    <scope>NUCLEOTIDE SEQUENCE</scope>
    <source>
        <strain evidence="6">KACHI17</strain>
    </source>
</reference>
<evidence type="ECO:0000256" key="4">
    <source>
        <dbReference type="RuleBase" id="RU003919"/>
    </source>
</evidence>
<dbReference type="HAMAP" id="MF_01343_B">
    <property type="entry name" value="Ribosomal_uS15_B"/>
    <property type="match status" value="1"/>
</dbReference>
<organism evidence="6">
    <name type="scientific">Sediminibacterium sp. KACHI17</name>
    <dbReference type="NCBI Taxonomy" id="1751071"/>
    <lineage>
        <taxon>Bacteria</taxon>
        <taxon>Pseudomonadati</taxon>
        <taxon>Bacteroidota</taxon>
        <taxon>Chitinophagia</taxon>
        <taxon>Chitinophagales</taxon>
        <taxon>Chitinophagaceae</taxon>
        <taxon>Sediminibacterium</taxon>
    </lineage>
</organism>
<name>A0AAT9GGL5_9BACT</name>
<keyword evidence="3 5" id="KW-0694">RNA-binding</keyword>
<comment type="similarity">
    <text evidence="3 4">Belongs to the universal ribosomal protein uS15 family.</text>
</comment>